<dbReference type="Proteomes" id="UP001055811">
    <property type="component" value="Linkage Group LG03"/>
</dbReference>
<dbReference type="EMBL" id="CM042011">
    <property type="protein sequence ID" value="KAI3767602.1"/>
    <property type="molecule type" value="Genomic_DNA"/>
</dbReference>
<reference evidence="2" key="1">
    <citation type="journal article" date="2022" name="Mol. Ecol. Resour.">
        <title>The genomes of chicory, endive, great burdock and yacon provide insights into Asteraceae palaeo-polyploidization history and plant inulin production.</title>
        <authorList>
            <person name="Fan W."/>
            <person name="Wang S."/>
            <person name="Wang H."/>
            <person name="Wang A."/>
            <person name="Jiang F."/>
            <person name="Liu H."/>
            <person name="Zhao H."/>
            <person name="Xu D."/>
            <person name="Zhang Y."/>
        </authorList>
    </citation>
    <scope>NUCLEOTIDE SEQUENCE [LARGE SCALE GENOMIC DNA]</scope>
    <source>
        <strain evidence="2">cv. Punajuju</strain>
    </source>
</reference>
<evidence type="ECO:0000313" key="1">
    <source>
        <dbReference type="EMBL" id="KAI3767602.1"/>
    </source>
</evidence>
<proteinExistence type="predicted"/>
<reference evidence="1 2" key="2">
    <citation type="journal article" date="2022" name="Mol. Ecol. Resour.">
        <title>The genomes of chicory, endive, great burdock and yacon provide insights into Asteraceae paleo-polyploidization history and plant inulin production.</title>
        <authorList>
            <person name="Fan W."/>
            <person name="Wang S."/>
            <person name="Wang H."/>
            <person name="Wang A."/>
            <person name="Jiang F."/>
            <person name="Liu H."/>
            <person name="Zhao H."/>
            <person name="Xu D."/>
            <person name="Zhang Y."/>
        </authorList>
    </citation>
    <scope>NUCLEOTIDE SEQUENCE [LARGE SCALE GENOMIC DNA]</scope>
    <source>
        <strain evidence="2">cv. Punajuju</strain>
        <tissue evidence="1">Leaves</tissue>
    </source>
</reference>
<protein>
    <submittedName>
        <fullName evidence="1">Uncharacterized protein</fullName>
    </submittedName>
</protein>
<accession>A0ACB9F986</accession>
<keyword evidence="2" id="KW-1185">Reference proteome</keyword>
<name>A0ACB9F986_CICIN</name>
<organism evidence="1 2">
    <name type="scientific">Cichorium intybus</name>
    <name type="common">Chicory</name>
    <dbReference type="NCBI Taxonomy" id="13427"/>
    <lineage>
        <taxon>Eukaryota</taxon>
        <taxon>Viridiplantae</taxon>
        <taxon>Streptophyta</taxon>
        <taxon>Embryophyta</taxon>
        <taxon>Tracheophyta</taxon>
        <taxon>Spermatophyta</taxon>
        <taxon>Magnoliopsida</taxon>
        <taxon>eudicotyledons</taxon>
        <taxon>Gunneridae</taxon>
        <taxon>Pentapetalae</taxon>
        <taxon>asterids</taxon>
        <taxon>campanulids</taxon>
        <taxon>Asterales</taxon>
        <taxon>Asteraceae</taxon>
        <taxon>Cichorioideae</taxon>
        <taxon>Cichorieae</taxon>
        <taxon>Cichoriinae</taxon>
        <taxon>Cichorium</taxon>
    </lineage>
</organism>
<sequence length="68" mass="7825">MLLALPRNSICVFVLTIQEHYQSDSSEAAQWVGDCSLSSEKEESSEIEWTFREVVSIQLFQRGSRWVS</sequence>
<evidence type="ECO:0000313" key="2">
    <source>
        <dbReference type="Proteomes" id="UP001055811"/>
    </source>
</evidence>
<gene>
    <name evidence="1" type="ORF">L2E82_17852</name>
</gene>
<comment type="caution">
    <text evidence="1">The sequence shown here is derived from an EMBL/GenBank/DDBJ whole genome shotgun (WGS) entry which is preliminary data.</text>
</comment>